<dbReference type="Pfam" id="PF00466">
    <property type="entry name" value="Ribosomal_L10"/>
    <property type="match status" value="1"/>
</dbReference>
<dbReference type="EMBL" id="LBWB01000009">
    <property type="protein sequence ID" value="KKR00838.1"/>
    <property type="molecule type" value="Genomic_DNA"/>
</dbReference>
<accession>A0A0G0MCA8</accession>
<dbReference type="AlphaFoldDB" id="A0A0G0MCA8"/>
<comment type="similarity">
    <text evidence="1 5">Belongs to the universal ribosomal protein uL10 family.</text>
</comment>
<sequence>MRLFFIEDTRSIEMRKSEKPFFVSNLTEELKGASSVILVDYSGLTVKLQQDLKKRLKEIGSNMFVAKNRLFKLAGNEAKMPEEVLTDTALTGPTAFIISEEDPIAPLQVIYKFAKEHEIPTFKAGIVDGKFQDKEALKILAQLPSKEVLYGQLMGTIASPMYGLVSTLQGNLQKLVYILKTKSQA</sequence>
<dbReference type="SUPFAM" id="SSF160369">
    <property type="entry name" value="Ribosomal protein L10-like"/>
    <property type="match status" value="1"/>
</dbReference>
<protein>
    <recommendedName>
        <fullName evidence="4 5">Large ribosomal subunit protein uL10</fullName>
    </recommendedName>
</protein>
<evidence type="ECO:0000256" key="4">
    <source>
        <dbReference type="ARBA" id="ARBA00035202"/>
    </source>
</evidence>
<dbReference type="GO" id="GO:0005840">
    <property type="term" value="C:ribosome"/>
    <property type="evidence" value="ECO:0007669"/>
    <property type="project" value="UniProtKB-KW"/>
</dbReference>
<dbReference type="InterPro" id="IPR022973">
    <property type="entry name" value="Ribosomal_uL10_bac"/>
</dbReference>
<keyword evidence="2 5" id="KW-0689">Ribosomal protein</keyword>
<evidence type="ECO:0000256" key="3">
    <source>
        <dbReference type="ARBA" id="ARBA00023274"/>
    </source>
</evidence>
<keyword evidence="5" id="KW-0694">RNA-binding</keyword>
<name>A0A0G0MCA8_9BACT</name>
<dbReference type="InterPro" id="IPR047865">
    <property type="entry name" value="Ribosomal_uL10_bac_type"/>
</dbReference>
<dbReference type="CDD" id="cd05797">
    <property type="entry name" value="Ribosomal_L10"/>
    <property type="match status" value="1"/>
</dbReference>
<dbReference type="InterPro" id="IPR001790">
    <property type="entry name" value="Ribosomal_uL10"/>
</dbReference>
<evidence type="ECO:0000256" key="2">
    <source>
        <dbReference type="ARBA" id="ARBA00022980"/>
    </source>
</evidence>
<comment type="subunit">
    <text evidence="5">Part of the ribosomal stalk of the 50S ribosomal subunit. The N-terminus interacts with L11 and the large rRNA to form the base of the stalk. The C-terminus forms an elongated spine to which L12 dimers bind in a sequential fashion forming a multimeric L10(L12)X complex.</text>
</comment>
<dbReference type="Gene3D" id="3.30.70.1730">
    <property type="match status" value="1"/>
</dbReference>
<dbReference type="GO" id="GO:1990904">
    <property type="term" value="C:ribonucleoprotein complex"/>
    <property type="evidence" value="ECO:0007669"/>
    <property type="project" value="UniProtKB-KW"/>
</dbReference>
<comment type="caution">
    <text evidence="6">The sequence shown here is derived from an EMBL/GenBank/DDBJ whole genome shotgun (WGS) entry which is preliminary data.</text>
</comment>
<dbReference type="HAMAP" id="MF_00362">
    <property type="entry name" value="Ribosomal_uL10"/>
    <property type="match status" value="1"/>
</dbReference>
<gene>
    <name evidence="5" type="primary">rplJ</name>
    <name evidence="6" type="ORF">UT24_C0009G0155</name>
</gene>
<comment type="function">
    <text evidence="5">Forms part of the ribosomal stalk, playing a central role in the interaction of the ribosome with GTP-bound translation factors.</text>
</comment>
<evidence type="ECO:0000256" key="1">
    <source>
        <dbReference type="ARBA" id="ARBA00008889"/>
    </source>
</evidence>
<reference evidence="6 7" key="1">
    <citation type="journal article" date="2015" name="Nature">
        <title>rRNA introns, odd ribosomes, and small enigmatic genomes across a large radiation of phyla.</title>
        <authorList>
            <person name="Brown C.T."/>
            <person name="Hug L.A."/>
            <person name="Thomas B.C."/>
            <person name="Sharon I."/>
            <person name="Castelle C.J."/>
            <person name="Singh A."/>
            <person name="Wilkins M.J."/>
            <person name="Williams K.H."/>
            <person name="Banfield J.F."/>
        </authorList>
    </citation>
    <scope>NUCLEOTIDE SEQUENCE [LARGE SCALE GENOMIC DNA]</scope>
</reference>
<keyword evidence="5" id="KW-0699">rRNA-binding</keyword>
<proteinExistence type="inferred from homology"/>
<dbReference type="PANTHER" id="PTHR11560">
    <property type="entry name" value="39S RIBOSOMAL PROTEIN L10, MITOCHONDRIAL"/>
    <property type="match status" value="1"/>
</dbReference>
<evidence type="ECO:0000313" key="6">
    <source>
        <dbReference type="EMBL" id="KKR00838.1"/>
    </source>
</evidence>
<dbReference type="Gene3D" id="6.10.250.290">
    <property type="match status" value="1"/>
</dbReference>
<evidence type="ECO:0000313" key="7">
    <source>
        <dbReference type="Proteomes" id="UP000033881"/>
    </source>
</evidence>
<organism evidence="6 7">
    <name type="scientific">Candidatus Woesebacteria bacterium GW2011_GWB1_39_12</name>
    <dbReference type="NCBI Taxonomy" id="1618574"/>
    <lineage>
        <taxon>Bacteria</taxon>
        <taxon>Candidatus Woeseibacteriota</taxon>
    </lineage>
</organism>
<dbReference type="InterPro" id="IPR043141">
    <property type="entry name" value="Ribosomal_uL10-like_sf"/>
</dbReference>
<dbReference type="NCBIfam" id="NF000955">
    <property type="entry name" value="PRK00099.1-1"/>
    <property type="match status" value="1"/>
</dbReference>
<evidence type="ECO:0000256" key="5">
    <source>
        <dbReference type="HAMAP-Rule" id="MF_00362"/>
    </source>
</evidence>
<dbReference type="GO" id="GO:0070180">
    <property type="term" value="F:large ribosomal subunit rRNA binding"/>
    <property type="evidence" value="ECO:0007669"/>
    <property type="project" value="UniProtKB-UniRule"/>
</dbReference>
<dbReference type="Proteomes" id="UP000033881">
    <property type="component" value="Unassembled WGS sequence"/>
</dbReference>
<keyword evidence="3 5" id="KW-0687">Ribonucleoprotein</keyword>
<dbReference type="GO" id="GO:0006412">
    <property type="term" value="P:translation"/>
    <property type="evidence" value="ECO:0007669"/>
    <property type="project" value="UniProtKB-UniRule"/>
</dbReference>
<dbReference type="STRING" id="1618574.UT24_C0009G0155"/>